<dbReference type="KEGG" id="mcoo:MCOO_37420"/>
<dbReference type="SUPFAM" id="SSF46894">
    <property type="entry name" value="C-terminal effector domain of the bipartite response regulators"/>
    <property type="match status" value="1"/>
</dbReference>
<feature type="domain" description="HTH luxR-type" evidence="4">
    <location>
        <begin position="802"/>
        <end position="867"/>
    </location>
</feature>
<dbReference type="AlphaFoldDB" id="A0A7I7L114"/>
<dbReference type="SUPFAM" id="SSF52540">
    <property type="entry name" value="P-loop containing nucleoside triphosphate hydrolases"/>
    <property type="match status" value="1"/>
</dbReference>
<dbReference type="Pfam" id="PF00196">
    <property type="entry name" value="GerE"/>
    <property type="match status" value="1"/>
</dbReference>
<keyword evidence="6" id="KW-1185">Reference proteome</keyword>
<evidence type="ECO:0000256" key="3">
    <source>
        <dbReference type="ARBA" id="ARBA00023163"/>
    </source>
</evidence>
<organism evidence="5 6">
    <name type="scientific">Mycobacterium cookii</name>
    <dbReference type="NCBI Taxonomy" id="1775"/>
    <lineage>
        <taxon>Bacteria</taxon>
        <taxon>Bacillati</taxon>
        <taxon>Actinomycetota</taxon>
        <taxon>Actinomycetes</taxon>
        <taxon>Mycobacteriales</taxon>
        <taxon>Mycobacteriaceae</taxon>
        <taxon>Mycobacterium</taxon>
    </lineage>
</organism>
<dbReference type="InterPro" id="IPR027417">
    <property type="entry name" value="P-loop_NTPase"/>
</dbReference>
<dbReference type="RefSeq" id="WP_163778913.1">
    <property type="nucleotide sequence ID" value="NZ_AP022569.1"/>
</dbReference>
<dbReference type="GO" id="GO:0006355">
    <property type="term" value="P:regulation of DNA-templated transcription"/>
    <property type="evidence" value="ECO:0007669"/>
    <property type="project" value="InterPro"/>
</dbReference>
<name>A0A7I7L114_9MYCO</name>
<keyword evidence="3" id="KW-0804">Transcription</keyword>
<dbReference type="InterPro" id="IPR000792">
    <property type="entry name" value="Tscrpt_reg_LuxR_C"/>
</dbReference>
<keyword evidence="2" id="KW-0238">DNA-binding</keyword>
<evidence type="ECO:0000313" key="6">
    <source>
        <dbReference type="Proteomes" id="UP000465866"/>
    </source>
</evidence>
<evidence type="ECO:0000256" key="2">
    <source>
        <dbReference type="ARBA" id="ARBA00023125"/>
    </source>
</evidence>
<dbReference type="Proteomes" id="UP000465866">
    <property type="component" value="Chromosome"/>
</dbReference>
<dbReference type="InterPro" id="IPR036388">
    <property type="entry name" value="WH-like_DNA-bd_sf"/>
</dbReference>
<dbReference type="Gene3D" id="1.10.10.10">
    <property type="entry name" value="Winged helix-like DNA-binding domain superfamily/Winged helix DNA-binding domain"/>
    <property type="match status" value="1"/>
</dbReference>
<dbReference type="PROSITE" id="PS50043">
    <property type="entry name" value="HTH_LUXR_2"/>
    <property type="match status" value="1"/>
</dbReference>
<gene>
    <name evidence="5" type="ORF">MCOO_37420</name>
</gene>
<evidence type="ECO:0000259" key="4">
    <source>
        <dbReference type="PROSITE" id="PS50043"/>
    </source>
</evidence>
<dbReference type="CDD" id="cd06170">
    <property type="entry name" value="LuxR_C_like"/>
    <property type="match status" value="1"/>
</dbReference>
<sequence>MRLTWPLTGRSKEQRLIEAAIFDSDLAGVVVCGAAGVGKSRIAREALSSAGSRGCEVRWIVGTSSARSIPLAALSSWTESAGDDNLELIRNAIASLTSSSSGKTVVLGIDDVALLDDLSTFVVHQIIQRRAAKVLLTIRQGESIPAGVLELWDGGQLDRLDLQPLSEAETTALVSATLGGPVDPPAADRLWTLTRGNPLYLRNIVEQEVADERLVMQDDSWRWLGDPILPPSLIELVEGRIGGLPSSVSDVIDALAVGEPIELGSLTRITDSAAVEQADIRGLIALAQIGDRVEARLAHPLYGEVRRNRAAATRLRRLRGLIAAELAASDDRDEMHVVVRRATLSIDSDLEPDPDLLVRAASGAVWLWEFPLADRLAAAATLAGGAANAKLIRAYALSCTGRGEEADALLAGIQTGELADVMYGRMAFLQATNRLFTLADPAGAKEFIDEASRAAGPPARSCIDAFLTVYWAAMGKPHAAIESAGKFIWQELPDLVAQRVTAWALALAFGEAGRAGEAAAAAKAGYPVPIRSFVIITDAHIGALLLAGHIADADAPAQTIRERQIEFQAFQSFQVGSLALGRVALGSGRLDAAISLLAQSIETATASTDSNRWRYRCQIPLTTALAMRGSIDAAAARFGALGQLCHPSWRYLDYEYAIAKAWLAAGQGAVSEAIAISLAAAETAKDNGQFAPEVMCLQTATQFGERTCGPRLRELSAIVEGPRAGIAARFAEAMHDDNGTELAAVSAEFENMGDLIAAVDAAAHAALTYRHHDLRGSALGCSARAEALAEHCGGARTPALCKAVERLPLTDREREIVMLVGQGLSNRDVATRLTLSVRTVESHIYKAMSKTGTSSRDELAALLPQRRE</sequence>
<dbReference type="GO" id="GO:0003677">
    <property type="term" value="F:DNA binding"/>
    <property type="evidence" value="ECO:0007669"/>
    <property type="project" value="UniProtKB-KW"/>
</dbReference>
<evidence type="ECO:0000256" key="1">
    <source>
        <dbReference type="ARBA" id="ARBA00023015"/>
    </source>
</evidence>
<keyword evidence="1" id="KW-0805">Transcription regulation</keyword>
<dbReference type="SMART" id="SM00421">
    <property type="entry name" value="HTH_LUXR"/>
    <property type="match status" value="1"/>
</dbReference>
<dbReference type="PANTHER" id="PTHR44688:SF16">
    <property type="entry name" value="DNA-BINDING TRANSCRIPTIONAL ACTIVATOR DEVR_DOSR"/>
    <property type="match status" value="1"/>
</dbReference>
<evidence type="ECO:0000313" key="5">
    <source>
        <dbReference type="EMBL" id="BBX47727.1"/>
    </source>
</evidence>
<dbReference type="PRINTS" id="PR00038">
    <property type="entry name" value="HTHLUXR"/>
</dbReference>
<dbReference type="InterPro" id="IPR016032">
    <property type="entry name" value="Sig_transdc_resp-reg_C-effctor"/>
</dbReference>
<reference evidence="5 6" key="1">
    <citation type="journal article" date="2019" name="Emerg. Microbes Infect.">
        <title>Comprehensive subspecies identification of 175 nontuberculous mycobacteria species based on 7547 genomic profiles.</title>
        <authorList>
            <person name="Matsumoto Y."/>
            <person name="Kinjo T."/>
            <person name="Motooka D."/>
            <person name="Nabeya D."/>
            <person name="Jung N."/>
            <person name="Uechi K."/>
            <person name="Horii T."/>
            <person name="Iida T."/>
            <person name="Fujita J."/>
            <person name="Nakamura S."/>
        </authorList>
    </citation>
    <scope>NUCLEOTIDE SEQUENCE [LARGE SCALE GENOMIC DNA]</scope>
    <source>
        <strain evidence="5 6">JCM 12404</strain>
    </source>
</reference>
<dbReference type="Gene3D" id="3.40.50.300">
    <property type="entry name" value="P-loop containing nucleotide triphosphate hydrolases"/>
    <property type="match status" value="1"/>
</dbReference>
<protein>
    <submittedName>
        <fullName evidence="5">LuxR family transcriptional regulator</fullName>
    </submittedName>
</protein>
<accession>A0A7I7L114</accession>
<proteinExistence type="predicted"/>
<dbReference type="PANTHER" id="PTHR44688">
    <property type="entry name" value="DNA-BINDING TRANSCRIPTIONAL ACTIVATOR DEVR_DOSR"/>
    <property type="match status" value="1"/>
</dbReference>
<dbReference type="EMBL" id="AP022569">
    <property type="protein sequence ID" value="BBX47727.1"/>
    <property type="molecule type" value="Genomic_DNA"/>
</dbReference>